<evidence type="ECO:0000313" key="1">
    <source>
        <dbReference type="EMBL" id="TCK17485.1"/>
    </source>
</evidence>
<dbReference type="OrthoDB" id="5784750at2"/>
<accession>A0A4R1HBA2</accession>
<dbReference type="EMBL" id="SMFX01000001">
    <property type="protein sequence ID" value="TCK17485.1"/>
    <property type="molecule type" value="Genomic_DNA"/>
</dbReference>
<sequence>MMSERERRDSGLRNGDARRFAGYLKQSGMSCLVVDQTKDHAVLVFTGPFEGGEVVWRCEFVTLKAELQRLILEGSRAVEGLRNFIEIGDPVPDGVPLRVGLALTHIDAAAIDKMILMIRQYKNLRRGRHEYGEVVQLR</sequence>
<comment type="caution">
    <text evidence="1">The sequence shown here is derived from an EMBL/GenBank/DDBJ whole genome shotgun (WGS) entry which is preliminary data.</text>
</comment>
<name>A0A4R1HBA2_9GAMM</name>
<evidence type="ECO:0000313" key="2">
    <source>
        <dbReference type="Proteomes" id="UP000295707"/>
    </source>
</evidence>
<dbReference type="Proteomes" id="UP000295707">
    <property type="component" value="Unassembled WGS sequence"/>
</dbReference>
<reference evidence="1 2" key="1">
    <citation type="submission" date="2019-03" db="EMBL/GenBank/DDBJ databases">
        <title>Genomic Encyclopedia of Type Strains, Phase IV (KMG-IV): sequencing the most valuable type-strain genomes for metagenomic binning, comparative biology and taxonomic classification.</title>
        <authorList>
            <person name="Goeker M."/>
        </authorList>
    </citation>
    <scope>NUCLEOTIDE SEQUENCE [LARGE SCALE GENOMIC DNA]</scope>
    <source>
        <strain evidence="1 2">DSM 19610</strain>
    </source>
</reference>
<gene>
    <name evidence="1" type="ORF">DFR30_0715</name>
</gene>
<proteinExistence type="predicted"/>
<dbReference type="AlphaFoldDB" id="A0A4R1HBA2"/>
<organism evidence="1 2">
    <name type="scientific">Thiogranum longum</name>
    <dbReference type="NCBI Taxonomy" id="1537524"/>
    <lineage>
        <taxon>Bacteria</taxon>
        <taxon>Pseudomonadati</taxon>
        <taxon>Pseudomonadota</taxon>
        <taxon>Gammaproteobacteria</taxon>
        <taxon>Chromatiales</taxon>
        <taxon>Ectothiorhodospiraceae</taxon>
        <taxon>Thiogranum</taxon>
    </lineage>
</organism>
<keyword evidence="2" id="KW-1185">Reference proteome</keyword>
<protein>
    <submittedName>
        <fullName evidence="1">Uncharacterized protein</fullName>
    </submittedName>
</protein>